<protein>
    <submittedName>
        <fullName evidence="1">SDR family NAD(P)-dependent oxidoreductase</fullName>
    </submittedName>
</protein>
<dbReference type="InterPro" id="IPR036291">
    <property type="entry name" value="NAD(P)-bd_dom_sf"/>
</dbReference>
<dbReference type="Pfam" id="PF00106">
    <property type="entry name" value="adh_short"/>
    <property type="match status" value="1"/>
</dbReference>
<name>A0AAE8W7G3_9ACTN</name>
<comment type="caution">
    <text evidence="1">The sequence shown here is derived from an EMBL/GenBank/DDBJ whole genome shotgun (WGS) entry which is preliminary data.</text>
</comment>
<dbReference type="InterPro" id="IPR002347">
    <property type="entry name" value="SDR_fam"/>
</dbReference>
<sequence>MPPYEQHHRPRRTRLIVTGAESGIGRATALRFAHLGAKVLVTDVNATADVSDAEWERLIRINLTARSS</sequence>
<gene>
    <name evidence="1" type="ORF">Sipo8835_01165</name>
</gene>
<dbReference type="SUPFAM" id="SSF51735">
    <property type="entry name" value="NAD(P)-binding Rossmann-fold domains"/>
    <property type="match status" value="1"/>
</dbReference>
<evidence type="ECO:0000313" key="2">
    <source>
        <dbReference type="Proteomes" id="UP000318720"/>
    </source>
</evidence>
<dbReference type="Gene3D" id="3.40.50.720">
    <property type="entry name" value="NAD(P)-binding Rossmann-like Domain"/>
    <property type="match status" value="1"/>
</dbReference>
<reference evidence="1 2" key="1">
    <citation type="submission" date="2019-03" db="EMBL/GenBank/DDBJ databases">
        <title>Comparative genomic analyses of the sweetpotato soil rot pathogen, Streptomyces ipomoeae.</title>
        <authorList>
            <person name="Ruschel Soares N."/>
            <person name="Badger J.H."/>
            <person name="Huguet-Tapia J.C."/>
            <person name="Clark C.A."/>
            <person name="Pettis G.S."/>
        </authorList>
    </citation>
    <scope>NUCLEOTIDE SEQUENCE [LARGE SCALE GENOMIC DNA]</scope>
    <source>
        <strain evidence="1 2">88-35</strain>
    </source>
</reference>
<dbReference type="EMBL" id="SPAZ01000015">
    <property type="protein sequence ID" value="TQE39829.1"/>
    <property type="molecule type" value="Genomic_DNA"/>
</dbReference>
<evidence type="ECO:0000313" key="1">
    <source>
        <dbReference type="EMBL" id="TQE39829.1"/>
    </source>
</evidence>
<organism evidence="1 2">
    <name type="scientific">Streptomyces ipomoeae</name>
    <dbReference type="NCBI Taxonomy" id="103232"/>
    <lineage>
        <taxon>Bacteria</taxon>
        <taxon>Bacillati</taxon>
        <taxon>Actinomycetota</taxon>
        <taxon>Actinomycetes</taxon>
        <taxon>Kitasatosporales</taxon>
        <taxon>Streptomycetaceae</taxon>
        <taxon>Streptomyces</taxon>
    </lineage>
</organism>
<dbReference type="Proteomes" id="UP000318720">
    <property type="component" value="Unassembled WGS sequence"/>
</dbReference>
<accession>A0AAE8W7G3</accession>
<proteinExistence type="predicted"/>
<dbReference type="AlphaFoldDB" id="A0AAE8W7G3"/>